<keyword evidence="4" id="KW-0378">Hydrolase</keyword>
<feature type="chain" id="PRO_5046096984" description="beta-galactosidase" evidence="6">
    <location>
        <begin position="24"/>
        <end position="246"/>
    </location>
</feature>
<evidence type="ECO:0000256" key="6">
    <source>
        <dbReference type="SAM" id="SignalP"/>
    </source>
</evidence>
<evidence type="ECO:0000259" key="7">
    <source>
        <dbReference type="Pfam" id="PF01301"/>
    </source>
</evidence>
<dbReference type="RefSeq" id="XP_071909541.1">
    <property type="nucleotide sequence ID" value="XM_072053440.1"/>
</dbReference>
<keyword evidence="5" id="KW-0326">Glycosidase</keyword>
<organism evidence="8 9">
    <name type="scientific">Coffea arabica</name>
    <name type="common">Arabian coffee</name>
    <dbReference type="NCBI Taxonomy" id="13443"/>
    <lineage>
        <taxon>Eukaryota</taxon>
        <taxon>Viridiplantae</taxon>
        <taxon>Streptophyta</taxon>
        <taxon>Embryophyta</taxon>
        <taxon>Tracheophyta</taxon>
        <taxon>Spermatophyta</taxon>
        <taxon>Magnoliopsida</taxon>
        <taxon>eudicotyledons</taxon>
        <taxon>Gunneridae</taxon>
        <taxon>Pentapetalae</taxon>
        <taxon>asterids</taxon>
        <taxon>lamiids</taxon>
        <taxon>Gentianales</taxon>
        <taxon>Rubiaceae</taxon>
        <taxon>Ixoroideae</taxon>
        <taxon>Gardenieae complex</taxon>
        <taxon>Bertiereae - Coffeeae clade</taxon>
        <taxon>Coffeeae</taxon>
        <taxon>Coffea</taxon>
    </lineage>
</organism>
<reference evidence="9" key="1">
    <citation type="submission" date="2025-08" db="UniProtKB">
        <authorList>
            <consortium name="RefSeq"/>
        </authorList>
    </citation>
    <scope>IDENTIFICATION</scope>
    <source>
        <tissue evidence="9">Leaves</tissue>
    </source>
</reference>
<evidence type="ECO:0000256" key="5">
    <source>
        <dbReference type="ARBA" id="ARBA00023295"/>
    </source>
</evidence>
<dbReference type="SUPFAM" id="SSF51445">
    <property type="entry name" value="(Trans)glycosidases"/>
    <property type="match status" value="1"/>
</dbReference>
<evidence type="ECO:0000313" key="9">
    <source>
        <dbReference type="RefSeq" id="XP_071909541.1"/>
    </source>
</evidence>
<feature type="signal peptide" evidence="6">
    <location>
        <begin position="1"/>
        <end position="23"/>
    </location>
</feature>
<dbReference type="Pfam" id="PF01301">
    <property type="entry name" value="Glyco_hydro_35"/>
    <property type="match status" value="1"/>
</dbReference>
<proteinExistence type="inferred from homology"/>
<accession>A0ABM4UQH7</accession>
<dbReference type="PROSITE" id="PS51257">
    <property type="entry name" value="PROKAR_LIPOPROTEIN"/>
    <property type="match status" value="1"/>
</dbReference>
<dbReference type="PANTHER" id="PTHR23421">
    <property type="entry name" value="BETA-GALACTOSIDASE RELATED"/>
    <property type="match status" value="1"/>
</dbReference>
<gene>
    <name evidence="9" type="primary">LOC140008616</name>
</gene>
<comment type="similarity">
    <text evidence="2">Belongs to the glycosyl hydrolase 35 family.</text>
</comment>
<dbReference type="Gene3D" id="3.20.20.80">
    <property type="entry name" value="Glycosidases"/>
    <property type="match status" value="1"/>
</dbReference>
<keyword evidence="6" id="KW-0732">Signal</keyword>
<dbReference type="InterPro" id="IPR019801">
    <property type="entry name" value="Glyco_hydro_35_CS"/>
</dbReference>
<sequence length="246" mass="27869">MLRTNILLLIIVLVSFLSCTVRAKVSYDGRSFIINGQRKILISGSIHYPRSTPEMWPDLIQKAKDGGLDVIQTYVFWNVHEPSPGRYNFEGRGDIVRFLKLVKAAGLYAHLRIGPYICAEWNFGGFPVWLKYVPGMEFRTDNGPFKAAMQGFVTKIVNLMKSENLFEPQGGPIIMSQIENEYGPVEWEIGAPGKAYTKWAAQMAVAQNTGVPWVMCKQDDAPDPVVSNSFYHLFFCPFFSEFIRVI</sequence>
<dbReference type="InterPro" id="IPR001944">
    <property type="entry name" value="Glycoside_Hdrlase_35"/>
</dbReference>
<evidence type="ECO:0000256" key="4">
    <source>
        <dbReference type="ARBA" id="ARBA00022801"/>
    </source>
</evidence>
<dbReference type="InterPro" id="IPR031330">
    <property type="entry name" value="Gly_Hdrlase_35_cat"/>
</dbReference>
<feature type="domain" description="Glycoside hydrolase 35 catalytic" evidence="7">
    <location>
        <begin position="31"/>
        <end position="226"/>
    </location>
</feature>
<dbReference type="PROSITE" id="PS01182">
    <property type="entry name" value="GLYCOSYL_HYDROL_F35"/>
    <property type="match status" value="1"/>
</dbReference>
<evidence type="ECO:0000313" key="8">
    <source>
        <dbReference type="Proteomes" id="UP001652660"/>
    </source>
</evidence>
<dbReference type="EC" id="3.2.1.23" evidence="3"/>
<dbReference type="InterPro" id="IPR017853">
    <property type="entry name" value="GH"/>
</dbReference>
<evidence type="ECO:0000256" key="1">
    <source>
        <dbReference type="ARBA" id="ARBA00001412"/>
    </source>
</evidence>
<protein>
    <recommendedName>
        <fullName evidence="3">beta-galactosidase</fullName>
        <ecNumber evidence="3">3.2.1.23</ecNumber>
    </recommendedName>
</protein>
<evidence type="ECO:0000256" key="2">
    <source>
        <dbReference type="ARBA" id="ARBA00009809"/>
    </source>
</evidence>
<evidence type="ECO:0000256" key="3">
    <source>
        <dbReference type="ARBA" id="ARBA00012756"/>
    </source>
</evidence>
<keyword evidence="8" id="KW-1185">Reference proteome</keyword>
<dbReference type="PRINTS" id="PR00742">
    <property type="entry name" value="GLHYDRLASE35"/>
</dbReference>
<dbReference type="Proteomes" id="UP001652660">
    <property type="component" value="Chromosome 6c"/>
</dbReference>
<dbReference type="GeneID" id="140008616"/>
<name>A0ABM4UQH7_COFAR</name>
<comment type="catalytic activity">
    <reaction evidence="1">
        <text>Hydrolysis of terminal non-reducing beta-D-galactose residues in beta-D-galactosides.</text>
        <dbReference type="EC" id="3.2.1.23"/>
    </reaction>
</comment>